<dbReference type="SUPFAM" id="SSF82171">
    <property type="entry name" value="DPP6 N-terminal domain-like"/>
    <property type="match status" value="1"/>
</dbReference>
<keyword evidence="1" id="KW-0472">Membrane</keyword>
<proteinExistence type="predicted"/>
<organism evidence="3 4">
    <name type="scientific">candidate division WWE3 bacterium CG08_land_8_20_14_0_20_43_13</name>
    <dbReference type="NCBI Taxonomy" id="1975087"/>
    <lineage>
        <taxon>Bacteria</taxon>
        <taxon>Katanobacteria</taxon>
    </lineage>
</organism>
<name>A0A2H0X7P5_UNCKA</name>
<feature type="transmembrane region" description="Helical" evidence="1">
    <location>
        <begin position="9"/>
        <end position="31"/>
    </location>
</feature>
<evidence type="ECO:0000259" key="2">
    <source>
        <dbReference type="Pfam" id="PF08308"/>
    </source>
</evidence>
<evidence type="ECO:0000313" key="3">
    <source>
        <dbReference type="EMBL" id="PIS20934.1"/>
    </source>
</evidence>
<accession>A0A2H0X7P5</accession>
<dbReference type="EMBL" id="PEYW01000015">
    <property type="protein sequence ID" value="PIS20934.1"/>
    <property type="molecule type" value="Genomic_DNA"/>
</dbReference>
<dbReference type="InterPro" id="IPR013229">
    <property type="entry name" value="PEGA"/>
</dbReference>
<keyword evidence="1" id="KW-1133">Transmembrane helix</keyword>
<gene>
    <name evidence="3" type="ORF">COT52_01185</name>
</gene>
<reference evidence="4" key="1">
    <citation type="submission" date="2017-09" db="EMBL/GenBank/DDBJ databases">
        <title>Depth-based differentiation of microbial function through sediment-hosted aquifers and enrichment of novel symbionts in the deep terrestrial subsurface.</title>
        <authorList>
            <person name="Probst A.J."/>
            <person name="Ladd B."/>
            <person name="Jarett J.K."/>
            <person name="Geller-Mcgrath D.E."/>
            <person name="Sieber C.M.K."/>
            <person name="Emerson J.B."/>
            <person name="Anantharaman K."/>
            <person name="Thomas B.C."/>
            <person name="Malmstrom R."/>
            <person name="Stieglmeier M."/>
            <person name="Klingl A."/>
            <person name="Woyke T."/>
            <person name="Ryan C.M."/>
            <person name="Banfield J.F."/>
        </authorList>
    </citation>
    <scope>NUCLEOTIDE SEQUENCE [LARGE SCALE GENOMIC DNA]</scope>
</reference>
<dbReference type="Proteomes" id="UP000231414">
    <property type="component" value="Unassembled WGS sequence"/>
</dbReference>
<evidence type="ECO:0000313" key="4">
    <source>
        <dbReference type="Proteomes" id="UP000231414"/>
    </source>
</evidence>
<protein>
    <recommendedName>
        <fullName evidence="2">PEGA domain-containing protein</fullName>
    </recommendedName>
</protein>
<keyword evidence="1" id="KW-0812">Transmembrane</keyword>
<dbReference type="AlphaFoldDB" id="A0A2H0X7P5"/>
<evidence type="ECO:0000256" key="1">
    <source>
        <dbReference type="SAM" id="Phobius"/>
    </source>
</evidence>
<dbReference type="Pfam" id="PF08308">
    <property type="entry name" value="PEGA"/>
    <property type="match status" value="1"/>
</dbReference>
<comment type="caution">
    <text evidence="3">The sequence shown here is derived from an EMBL/GenBank/DDBJ whole genome shotgun (WGS) entry which is preliminary data.</text>
</comment>
<sequence length="383" mass="42946">MSLLKEKHILYSLITFLILLVVTLVVMGWSMGYRFNWREKSLNSTGMIAFNSLPVGAKVSLDGEVASVTNGSVSGIVPGKHHVQLIKDGYTPWEKDIEVFPQLVTEVNALLIPISSRIEPLISGGARYPVLSPSRGRLVYFTQNGKYPGIWGLSLTGQPFLNIFKTSASPLIKDIPTVKFSNGEELIWSPQEDELLVKMNDSGYFLIDLRSSDYQATSSSEPTIARWEETLLKKRAAFVENLKIPEYLIPMASDSDTLWSPNEQRFLYVKQDDDYIEYRVANFEQPLAVGGQQEYVSLRLHKDTDLAVNWYSDSNHLILVSYDEVGQTGTIELIEIDGSNRSEVYSGNMSSSAVYSNPSGDRLIFLASFKNNTVPDLYTISLR</sequence>
<feature type="domain" description="PEGA" evidence="2">
    <location>
        <begin position="47"/>
        <end position="109"/>
    </location>
</feature>